<dbReference type="Gene3D" id="3.30.300.90">
    <property type="entry name" value="BolA-like"/>
    <property type="match status" value="1"/>
</dbReference>
<evidence type="ECO:0000313" key="4">
    <source>
        <dbReference type="Proteomes" id="UP000220034"/>
    </source>
</evidence>
<evidence type="ECO:0000256" key="1">
    <source>
        <dbReference type="ARBA" id="ARBA00005578"/>
    </source>
</evidence>
<dbReference type="OrthoDB" id="9796738at2"/>
<evidence type="ECO:0000256" key="2">
    <source>
        <dbReference type="RuleBase" id="RU003860"/>
    </source>
</evidence>
<dbReference type="EMBL" id="OCTN01000004">
    <property type="protein sequence ID" value="SOH94522.1"/>
    <property type="molecule type" value="Genomic_DNA"/>
</dbReference>
<dbReference type="SUPFAM" id="SSF82657">
    <property type="entry name" value="BolA-like"/>
    <property type="match status" value="1"/>
</dbReference>
<name>A0A2C9CTD7_9RHOB</name>
<dbReference type="PIRSF" id="PIRSF003113">
    <property type="entry name" value="BolA"/>
    <property type="match status" value="1"/>
</dbReference>
<dbReference type="PANTHER" id="PTHR46229">
    <property type="entry name" value="BOLA TRANSCRIPTION REGULATOR"/>
    <property type="match status" value="1"/>
</dbReference>
<comment type="similarity">
    <text evidence="1 2">Belongs to the BolA/IbaG family.</text>
</comment>
<dbReference type="InterPro" id="IPR002634">
    <property type="entry name" value="BolA"/>
</dbReference>
<protein>
    <recommendedName>
        <fullName evidence="5">Transcriptional regulator, BolA protein family</fullName>
    </recommendedName>
</protein>
<gene>
    <name evidence="3" type="ORF">SAMN06273572_104221</name>
</gene>
<dbReference type="PANTHER" id="PTHR46229:SF2">
    <property type="entry name" value="BOLA-LIKE PROTEIN 1"/>
    <property type="match status" value="1"/>
</dbReference>
<dbReference type="Proteomes" id="UP000220034">
    <property type="component" value="Unassembled WGS sequence"/>
</dbReference>
<sequence>MAMQASEIEALIREGFPGSEVKIDDLAGDGNHYAATVVAEQFRGLSRVKQHQAVYAALKGKMDGSHGELHALALTTKVPE</sequence>
<dbReference type="InterPro" id="IPR050961">
    <property type="entry name" value="BolA/IbaG_stress_morph_reg"/>
</dbReference>
<accession>A0A2C9CTD7</accession>
<evidence type="ECO:0000313" key="3">
    <source>
        <dbReference type="EMBL" id="SOH94522.1"/>
    </source>
</evidence>
<dbReference type="Pfam" id="PF01722">
    <property type="entry name" value="BolA"/>
    <property type="match status" value="1"/>
</dbReference>
<organism evidence="3 4">
    <name type="scientific">Pontivivens marinum</name>
    <dbReference type="NCBI Taxonomy" id="1690039"/>
    <lineage>
        <taxon>Bacteria</taxon>
        <taxon>Pseudomonadati</taxon>
        <taxon>Pseudomonadota</taxon>
        <taxon>Alphaproteobacteria</taxon>
        <taxon>Rhodobacterales</taxon>
        <taxon>Paracoccaceae</taxon>
        <taxon>Pontivivens</taxon>
    </lineage>
</organism>
<dbReference type="InterPro" id="IPR036065">
    <property type="entry name" value="BolA-like_sf"/>
</dbReference>
<keyword evidence="4" id="KW-1185">Reference proteome</keyword>
<dbReference type="RefSeq" id="WP_097930181.1">
    <property type="nucleotide sequence ID" value="NZ_OCTN01000004.1"/>
</dbReference>
<dbReference type="AlphaFoldDB" id="A0A2C9CTD7"/>
<reference evidence="4" key="1">
    <citation type="submission" date="2017-09" db="EMBL/GenBank/DDBJ databases">
        <authorList>
            <person name="Varghese N."/>
            <person name="Submissions S."/>
        </authorList>
    </citation>
    <scope>NUCLEOTIDE SEQUENCE [LARGE SCALE GENOMIC DNA]</scope>
    <source>
        <strain evidence="4">C7</strain>
    </source>
</reference>
<evidence type="ECO:0008006" key="5">
    <source>
        <dbReference type="Google" id="ProtNLM"/>
    </source>
</evidence>
<proteinExistence type="inferred from homology"/>